<dbReference type="RefSeq" id="WP_110104315.1">
    <property type="nucleotide sequence ID" value="NZ_JACBZZ010000001.1"/>
</dbReference>
<dbReference type="OrthoDB" id="4303577at2"/>
<evidence type="ECO:0000313" key="2">
    <source>
        <dbReference type="Proteomes" id="UP000246303"/>
    </source>
</evidence>
<evidence type="ECO:0000313" key="1">
    <source>
        <dbReference type="EMBL" id="PXA69027.1"/>
    </source>
</evidence>
<proteinExistence type="predicted"/>
<protein>
    <recommendedName>
        <fullName evidence="3">DUF1648 domain-containing protein</fullName>
    </recommendedName>
</protein>
<accession>A0A2V3DVE1</accession>
<evidence type="ECO:0008006" key="3">
    <source>
        <dbReference type="Google" id="ProtNLM"/>
    </source>
</evidence>
<name>A0A2V3DVE1_9MICC</name>
<sequence length="335" mass="35518">MTKVQQRTSATRRIGAAIAGVLPLAVVGMTWFAWQDKLPGDLASHWSGTGRPDDFMSTGTALTVGLSLTGIPAIIGLVAAFISTLRPAVLRGILGFAGMLSGMGASTWLVSAGLTLRAGSAEDAVLGWWLAAVMGSFLFGAVPYFIAPKPKFTTGKFEHRMPLGEQETGAWSRTITSKMLLWMPVALLGLTGLIYIPDLLNDEFSAVWIGGATMLLSTVIVAMIAHLQVTVDWRGLRIVSTLGRIPLKRIPLENIASVEVTEIRPSEWGGWGYRVMPGRSAVVMGAGPSLIVTTTAGKQFAVTVPDPDSAASLLLALRDRKHDGGAHASATEQRA</sequence>
<dbReference type="Proteomes" id="UP000246303">
    <property type="component" value="Unassembled WGS sequence"/>
</dbReference>
<keyword evidence="2" id="KW-1185">Reference proteome</keyword>
<comment type="caution">
    <text evidence="1">The sequence shown here is derived from an EMBL/GenBank/DDBJ whole genome shotgun (WGS) entry which is preliminary data.</text>
</comment>
<reference evidence="1 2" key="1">
    <citation type="submission" date="2018-05" db="EMBL/GenBank/DDBJ databases">
        <title>Genetic diversity of glacier-inhabiting Cryobacterium bacteria in China and description of Cryobacterium mengkeensis sp. nov. and Arthrobacter glacialis sp. nov.</title>
        <authorList>
            <person name="Liu Q."/>
            <person name="Xin Y.-H."/>
        </authorList>
    </citation>
    <scope>NUCLEOTIDE SEQUENCE [LARGE SCALE GENOMIC DNA]</scope>
    <source>
        <strain evidence="1 2">GP3</strain>
    </source>
</reference>
<organism evidence="1 2">
    <name type="scientific">Arthrobacter psychrochitiniphilus</name>
    <dbReference type="NCBI Taxonomy" id="291045"/>
    <lineage>
        <taxon>Bacteria</taxon>
        <taxon>Bacillati</taxon>
        <taxon>Actinomycetota</taxon>
        <taxon>Actinomycetes</taxon>
        <taxon>Micrococcales</taxon>
        <taxon>Micrococcaceae</taxon>
        <taxon>Arthrobacter</taxon>
    </lineage>
</organism>
<dbReference type="AlphaFoldDB" id="A0A2V3DVE1"/>
<dbReference type="EMBL" id="QHLZ01000001">
    <property type="protein sequence ID" value="PXA69027.1"/>
    <property type="molecule type" value="Genomic_DNA"/>
</dbReference>
<gene>
    <name evidence="1" type="ORF">CVS29_00090</name>
</gene>